<sequence>MNNFWKKFKHRNVAKVAVAYAALSWFLLQAQEAILPTIGAPTWVAQTILFLMLIGFPIACVIAWASDVNAKYENLSEIEEKERKDLPQAPLSNRTLLLGGLPIICLIALFAFYISPYIFDFEPESQRQTTASTPASLERNTSQSARFELNLGGTGISEWGLTTEIAISPNGRYVAYTKNNDGSGEVFVRDLWRGGTSNRIAEYKWGTDVHGILDFSEDGEWVTFFDSGLLQQVRVSGGASQNIIDARLGRTSGYHLQNNSLTFTGAQDFLWELNRESGEESMVYAFDEQDASRVYRWPQVLPDEKTILVSSSSAVADSDSILLLYDKENGSSQEIVTNAFNGRFVEETGHIVFVRDSSLWAVPFELDNLQIAGNERRVIEDIQTNGILGSAAYSFSKNGRLVYLQGTDVAVATANLDMNVVSRSGSLIETIDISGRIGQLAISPDNSQLSYTAYESSQSDIWVWDFDREVAGRRT</sequence>
<dbReference type="PANTHER" id="PTHR36842:SF1">
    <property type="entry name" value="PROTEIN TOLB"/>
    <property type="match status" value="1"/>
</dbReference>
<evidence type="ECO:0000313" key="3">
    <source>
        <dbReference type="EMBL" id="SVB65863.1"/>
    </source>
</evidence>
<keyword evidence="2" id="KW-0472">Membrane</keyword>
<feature type="transmembrane region" description="Helical" evidence="2">
    <location>
        <begin position="43"/>
        <end position="65"/>
    </location>
</feature>
<dbReference type="Pfam" id="PF07676">
    <property type="entry name" value="PD40"/>
    <property type="match status" value="1"/>
</dbReference>
<dbReference type="InterPro" id="IPR011659">
    <property type="entry name" value="WD40"/>
</dbReference>
<keyword evidence="2" id="KW-0812">Transmembrane</keyword>
<accession>A0A382FUC9</accession>
<organism evidence="3">
    <name type="scientific">marine metagenome</name>
    <dbReference type="NCBI Taxonomy" id="408172"/>
    <lineage>
        <taxon>unclassified sequences</taxon>
        <taxon>metagenomes</taxon>
        <taxon>ecological metagenomes</taxon>
    </lineage>
</organism>
<dbReference type="InterPro" id="IPR011042">
    <property type="entry name" value="6-blade_b-propeller_TolB-like"/>
</dbReference>
<dbReference type="PANTHER" id="PTHR36842">
    <property type="entry name" value="PROTEIN TOLB HOMOLOG"/>
    <property type="match status" value="1"/>
</dbReference>
<evidence type="ECO:0000256" key="1">
    <source>
        <dbReference type="ARBA" id="ARBA00009820"/>
    </source>
</evidence>
<protein>
    <recommendedName>
        <fullName evidence="4">Dipeptidylpeptidase IV N-terminal domain-containing protein</fullName>
    </recommendedName>
</protein>
<dbReference type="Gene3D" id="2.120.10.30">
    <property type="entry name" value="TolB, C-terminal domain"/>
    <property type="match status" value="2"/>
</dbReference>
<dbReference type="EMBL" id="UINC01051556">
    <property type="protein sequence ID" value="SVB65863.1"/>
    <property type="molecule type" value="Genomic_DNA"/>
</dbReference>
<dbReference type="AlphaFoldDB" id="A0A382FUC9"/>
<dbReference type="SUPFAM" id="SSF82171">
    <property type="entry name" value="DPP6 N-terminal domain-like"/>
    <property type="match status" value="1"/>
</dbReference>
<gene>
    <name evidence="3" type="ORF">METZ01_LOCUS218717</name>
</gene>
<evidence type="ECO:0008006" key="4">
    <source>
        <dbReference type="Google" id="ProtNLM"/>
    </source>
</evidence>
<reference evidence="3" key="1">
    <citation type="submission" date="2018-05" db="EMBL/GenBank/DDBJ databases">
        <authorList>
            <person name="Lanie J.A."/>
            <person name="Ng W.-L."/>
            <person name="Kazmierczak K.M."/>
            <person name="Andrzejewski T.M."/>
            <person name="Davidsen T.M."/>
            <person name="Wayne K.J."/>
            <person name="Tettelin H."/>
            <person name="Glass J.I."/>
            <person name="Rusch D."/>
            <person name="Podicherti R."/>
            <person name="Tsui H.-C.T."/>
            <person name="Winkler M.E."/>
        </authorList>
    </citation>
    <scope>NUCLEOTIDE SEQUENCE</scope>
</reference>
<comment type="similarity">
    <text evidence="1">Belongs to the TolB family.</text>
</comment>
<proteinExistence type="inferred from homology"/>
<keyword evidence="2" id="KW-1133">Transmembrane helix</keyword>
<evidence type="ECO:0000256" key="2">
    <source>
        <dbReference type="SAM" id="Phobius"/>
    </source>
</evidence>
<name>A0A382FUC9_9ZZZZ</name>
<feature type="non-terminal residue" evidence="3">
    <location>
        <position position="475"/>
    </location>
</feature>
<feature type="transmembrane region" description="Helical" evidence="2">
    <location>
        <begin position="96"/>
        <end position="119"/>
    </location>
</feature>